<feature type="binding site" evidence="5">
    <location>
        <position position="186"/>
    </location>
    <ligand>
        <name>S-adenosyl-L-methionine</name>
        <dbReference type="ChEBI" id="CHEBI:59789"/>
    </ligand>
</feature>
<feature type="binding site" evidence="5">
    <location>
        <position position="241"/>
    </location>
    <ligand>
        <name>S-adenosyl-L-methionine</name>
        <dbReference type="ChEBI" id="CHEBI:59789"/>
    </ligand>
</feature>
<dbReference type="GO" id="GO:0008173">
    <property type="term" value="F:RNA methyltransferase activity"/>
    <property type="evidence" value="ECO:0007669"/>
    <property type="project" value="InterPro"/>
</dbReference>
<protein>
    <submittedName>
        <fullName evidence="8">SUN RNA methyltransferase-like protein</fullName>
    </submittedName>
</protein>
<keyword evidence="2 5" id="KW-0808">Transferase</keyword>
<keyword evidence="3 5" id="KW-0949">S-adenosyl-L-methionine</keyword>
<dbReference type="GO" id="GO:0001510">
    <property type="term" value="P:RNA methylation"/>
    <property type="evidence" value="ECO:0007669"/>
    <property type="project" value="InterPro"/>
</dbReference>
<dbReference type="PRINTS" id="PR02008">
    <property type="entry name" value="RCMTFAMILY"/>
</dbReference>
<dbReference type="OrthoDB" id="6093671at2759"/>
<evidence type="ECO:0000313" key="8">
    <source>
        <dbReference type="EMBL" id="KAJ1609845.1"/>
    </source>
</evidence>
<proteinExistence type="inferred from homology"/>
<comment type="similarity">
    <text evidence="5">Belongs to the class I-like SAM-binding methyltransferase superfamily. RsmB/NOP family.</text>
</comment>
<dbReference type="Proteomes" id="UP001067231">
    <property type="component" value="Unassembled WGS sequence"/>
</dbReference>
<keyword evidence="1 5" id="KW-0489">Methyltransferase</keyword>
<dbReference type="InterPro" id="IPR029063">
    <property type="entry name" value="SAM-dependent_MTases_sf"/>
</dbReference>
<name>A0A9D5DH41_9CRYT</name>
<evidence type="ECO:0000256" key="2">
    <source>
        <dbReference type="ARBA" id="ARBA00022679"/>
    </source>
</evidence>
<evidence type="ECO:0000256" key="3">
    <source>
        <dbReference type="ARBA" id="ARBA00022691"/>
    </source>
</evidence>
<evidence type="ECO:0000256" key="6">
    <source>
        <dbReference type="SAM" id="MobiDB-lite"/>
    </source>
</evidence>
<evidence type="ECO:0000256" key="4">
    <source>
        <dbReference type="ARBA" id="ARBA00022884"/>
    </source>
</evidence>
<sequence length="738" mass="84741">MSEKGYKCLVKESQLFEKYYREQRIVPEEEWGQFLEYLKQDLPSTFRVVDASPYSSSIKEFSREMERLSVYLSEDSEEMDSLIKEIKWYPKGLAFQITKSRDKLRRSSGVSKEFHSKLVLMSDGGSILRQEAVSMLPVLFLDVRPHHYILDMCSAPGSKTSQIIEILQEEQVVTGEYSEGFVIANDLDTRRAHMLIHHTRHLNSPSLIVTTHSADHFPDLYLDEPGSEAPRRFYFDRILCDVPCSSDGTLRKNPNLFPKWSVSFSLGLHRLQRSILLRGLSALMPKDGLLVYSTCSFNPLENEAVVSSVISTLAGRGVQVEIVDPLTISEVSKDIVSRTRFGRGVQTWKVPIPRKQLRKNKKKRCEDSCQSEQAPEQKEFFDSYEEVPFQSRESIFPSMFPPEDPSIRDSLSRCIRVSPHQENTGGFFICVLRIVSSEREDTKSGSLRLQTQDDYLTLAENPNRENIVKVLFHPYGITNFNEEKILNTLIYRNPKGDFNRACTSKKGLDEVNKTEGEGEDKREGGGESVDAEDRSGDSEKELEDSRFPRKMWQVSRSVSNFLFFAKSKNPLRVIHAGFPGVELSRYRKGPIAVEENQVIDVSFPPIYRFNCAFNSYLHSNHGLPLDNTPRCREFSIQSVLKLLQTLERPSDAAGESKEFHPYRIPRHLLKEDEYPEFKGIFDLPGSIIIKLDVERFGGARPIFLPAHVGRHHVELLLDKFLRYCVKFHIEWLNKQITS</sequence>
<dbReference type="EMBL" id="JAPCXC010000030">
    <property type="protein sequence ID" value="KAJ1609845.1"/>
    <property type="molecule type" value="Genomic_DNA"/>
</dbReference>
<gene>
    <name evidence="8" type="ORF">OJ253_1426</name>
</gene>
<feature type="domain" description="SAM-dependent MTase RsmB/NOP-type" evidence="7">
    <location>
        <begin position="34"/>
        <end position="435"/>
    </location>
</feature>
<dbReference type="GO" id="GO:0003723">
    <property type="term" value="F:RNA binding"/>
    <property type="evidence" value="ECO:0007669"/>
    <property type="project" value="UniProtKB-UniRule"/>
</dbReference>
<accession>A0A9D5DH41</accession>
<dbReference type="InterPro" id="IPR023267">
    <property type="entry name" value="RCMT"/>
</dbReference>
<dbReference type="Pfam" id="PF01189">
    <property type="entry name" value="Methyltr_RsmB-F"/>
    <property type="match status" value="1"/>
</dbReference>
<reference evidence="8" key="1">
    <citation type="submission" date="2022-10" db="EMBL/GenBank/DDBJ databases">
        <title>Adaptive evolution leads to modifications in subtelomeric GC content in a zoonotic Cryptosporidium species.</title>
        <authorList>
            <person name="Li J."/>
            <person name="Feng Y."/>
            <person name="Xiao L."/>
        </authorList>
    </citation>
    <scope>NUCLEOTIDE SEQUENCE</scope>
    <source>
        <strain evidence="8">33844</strain>
    </source>
</reference>
<dbReference type="PROSITE" id="PS51686">
    <property type="entry name" value="SAM_MT_RSMB_NOP"/>
    <property type="match status" value="1"/>
</dbReference>
<dbReference type="Gene3D" id="3.40.50.150">
    <property type="entry name" value="Vaccinia Virus protein VP39"/>
    <property type="match status" value="1"/>
</dbReference>
<dbReference type="InterPro" id="IPR001678">
    <property type="entry name" value="MeTrfase_RsmB-F_NOP2_dom"/>
</dbReference>
<dbReference type="PANTHER" id="PTHR22808">
    <property type="entry name" value="NCL1 YEAST -RELATED NOL1/NOP2/FMU SUN DOMAIN-CONTAINING"/>
    <property type="match status" value="1"/>
</dbReference>
<comment type="caution">
    <text evidence="5">Lacks conserved residue(s) required for the propagation of feature annotation.</text>
</comment>
<feature type="binding site" evidence="5">
    <location>
        <begin position="153"/>
        <end position="159"/>
    </location>
    <ligand>
        <name>S-adenosyl-L-methionine</name>
        <dbReference type="ChEBI" id="CHEBI:59789"/>
    </ligand>
</feature>
<feature type="region of interest" description="Disordered" evidence="6">
    <location>
        <begin position="509"/>
        <end position="544"/>
    </location>
</feature>
<evidence type="ECO:0000256" key="5">
    <source>
        <dbReference type="PROSITE-ProRule" id="PRU01023"/>
    </source>
</evidence>
<dbReference type="SUPFAM" id="SSF53335">
    <property type="entry name" value="S-adenosyl-L-methionine-dependent methyltransferases"/>
    <property type="match status" value="1"/>
</dbReference>
<keyword evidence="4 5" id="KW-0694">RNA-binding</keyword>
<feature type="active site" description="Nucleophile" evidence="5">
    <location>
        <position position="295"/>
    </location>
</feature>
<dbReference type="AlphaFoldDB" id="A0A9D5DH41"/>
<organism evidence="8">
    <name type="scientific">Cryptosporidium canis</name>
    <dbReference type="NCBI Taxonomy" id="195482"/>
    <lineage>
        <taxon>Eukaryota</taxon>
        <taxon>Sar</taxon>
        <taxon>Alveolata</taxon>
        <taxon>Apicomplexa</taxon>
        <taxon>Conoidasida</taxon>
        <taxon>Coccidia</taxon>
        <taxon>Eucoccidiorida</taxon>
        <taxon>Eimeriorina</taxon>
        <taxon>Cryptosporidiidae</taxon>
        <taxon>Cryptosporidium</taxon>
    </lineage>
</organism>
<dbReference type="InterPro" id="IPR049560">
    <property type="entry name" value="MeTrfase_RsmB-F_NOP2_cat"/>
</dbReference>
<comment type="caution">
    <text evidence="8">The sequence shown here is derived from an EMBL/GenBank/DDBJ whole genome shotgun (WGS) entry which is preliminary data.</text>
</comment>
<evidence type="ECO:0000256" key="1">
    <source>
        <dbReference type="ARBA" id="ARBA00022603"/>
    </source>
</evidence>
<evidence type="ECO:0000259" key="7">
    <source>
        <dbReference type="PROSITE" id="PS51686"/>
    </source>
</evidence>